<name>A0A2L2X8T8_9FIRM</name>
<proteinExistence type="predicted"/>
<keyword evidence="3" id="KW-1185">Reference proteome</keyword>
<accession>A0A2L2X8T8</accession>
<sequence length="67" mass="7495">MKAVRGQGYDTDDTIVYEVLLNGKPALLLVREKDRTASIFWDEGIMVYKISGILSSEEAVKMAESLE</sequence>
<dbReference type="InterPro" id="IPR025377">
    <property type="entry name" value="DUF4367"/>
</dbReference>
<evidence type="ECO:0000313" key="3">
    <source>
        <dbReference type="Proteomes" id="UP000239549"/>
    </source>
</evidence>
<feature type="domain" description="DUF4367" evidence="1">
    <location>
        <begin position="5"/>
        <end position="66"/>
    </location>
</feature>
<dbReference type="EMBL" id="BFAV01000039">
    <property type="protein sequence ID" value="GBF32528.1"/>
    <property type="molecule type" value="Genomic_DNA"/>
</dbReference>
<dbReference type="Proteomes" id="UP000239549">
    <property type="component" value="Unassembled WGS sequence"/>
</dbReference>
<gene>
    <name evidence="2" type="ORF">DCCM_0724</name>
</gene>
<evidence type="ECO:0000259" key="1">
    <source>
        <dbReference type="Pfam" id="PF14285"/>
    </source>
</evidence>
<comment type="caution">
    <text evidence="2">The sequence shown here is derived from an EMBL/GenBank/DDBJ whole genome shotgun (WGS) entry which is preliminary data.</text>
</comment>
<dbReference type="Pfam" id="PF14285">
    <property type="entry name" value="DUF4367"/>
    <property type="match status" value="1"/>
</dbReference>
<reference evidence="3" key="1">
    <citation type="submission" date="2018-02" db="EMBL/GenBank/DDBJ databases">
        <title>Genome sequence of Desulfocucumis palustris strain NAW-5.</title>
        <authorList>
            <person name="Watanabe M."/>
            <person name="Kojima H."/>
            <person name="Fukui M."/>
        </authorList>
    </citation>
    <scope>NUCLEOTIDE SEQUENCE [LARGE SCALE GENOMIC DNA]</scope>
    <source>
        <strain evidence="3">NAW-5</strain>
    </source>
</reference>
<evidence type="ECO:0000313" key="2">
    <source>
        <dbReference type="EMBL" id="GBF32528.1"/>
    </source>
</evidence>
<protein>
    <recommendedName>
        <fullName evidence="1">DUF4367 domain-containing protein</fullName>
    </recommendedName>
</protein>
<dbReference type="AlphaFoldDB" id="A0A2L2X8T8"/>
<organism evidence="2 3">
    <name type="scientific">Desulfocucumis palustris</name>
    <dbReference type="NCBI Taxonomy" id="1898651"/>
    <lineage>
        <taxon>Bacteria</taxon>
        <taxon>Bacillati</taxon>
        <taxon>Bacillota</taxon>
        <taxon>Clostridia</taxon>
        <taxon>Eubacteriales</taxon>
        <taxon>Desulfocucumaceae</taxon>
        <taxon>Desulfocucumis</taxon>
    </lineage>
</organism>